<gene>
    <name evidence="1" type="ORF">GCM10022224_067300</name>
</gene>
<dbReference type="PANTHER" id="PTHR40274">
    <property type="entry name" value="VIRGINIAMYCIN B LYASE"/>
    <property type="match status" value="1"/>
</dbReference>
<dbReference type="InterPro" id="IPR011042">
    <property type="entry name" value="6-blade_b-propeller_TolB-like"/>
</dbReference>
<accession>A0ABP7CNC2</accession>
<dbReference type="SUPFAM" id="SSF63825">
    <property type="entry name" value="YWTD domain"/>
    <property type="match status" value="1"/>
</dbReference>
<dbReference type="SUPFAM" id="SSF101898">
    <property type="entry name" value="NHL repeat"/>
    <property type="match status" value="1"/>
</dbReference>
<evidence type="ECO:0000313" key="2">
    <source>
        <dbReference type="Proteomes" id="UP001500902"/>
    </source>
</evidence>
<evidence type="ECO:0000313" key="1">
    <source>
        <dbReference type="EMBL" id="GAA3692148.1"/>
    </source>
</evidence>
<dbReference type="PANTHER" id="PTHR40274:SF4">
    <property type="entry name" value="BLL1406 PROTEIN"/>
    <property type="match status" value="1"/>
</dbReference>
<dbReference type="Gene3D" id="2.40.10.500">
    <property type="match status" value="1"/>
</dbReference>
<dbReference type="Proteomes" id="UP001500902">
    <property type="component" value="Unassembled WGS sequence"/>
</dbReference>
<organism evidence="1 2">
    <name type="scientific">Nonomuraea antimicrobica</name>
    <dbReference type="NCBI Taxonomy" id="561173"/>
    <lineage>
        <taxon>Bacteria</taxon>
        <taxon>Bacillati</taxon>
        <taxon>Actinomycetota</taxon>
        <taxon>Actinomycetes</taxon>
        <taxon>Streptosporangiales</taxon>
        <taxon>Streptosporangiaceae</taxon>
        <taxon>Nonomuraea</taxon>
    </lineage>
</organism>
<protein>
    <recommendedName>
        <fullName evidence="3">Sugar lactone lactonase YvrE</fullName>
    </recommendedName>
</protein>
<evidence type="ECO:0008006" key="3">
    <source>
        <dbReference type="Google" id="ProtNLM"/>
    </source>
</evidence>
<name>A0ABP7CNC2_9ACTN</name>
<keyword evidence="2" id="KW-1185">Reference proteome</keyword>
<dbReference type="Gene3D" id="2.120.10.30">
    <property type="entry name" value="TolB, C-terminal domain"/>
    <property type="match status" value="2"/>
</dbReference>
<comment type="caution">
    <text evidence="1">The sequence shown here is derived from an EMBL/GenBank/DDBJ whole genome shotgun (WGS) entry which is preliminary data.</text>
</comment>
<dbReference type="InterPro" id="IPR051344">
    <property type="entry name" value="Vgb"/>
</dbReference>
<proteinExistence type="predicted"/>
<dbReference type="EMBL" id="BAAAZP010000124">
    <property type="protein sequence ID" value="GAA3692148.1"/>
    <property type="molecule type" value="Genomic_DNA"/>
</dbReference>
<sequence>MGSHGNTPPQLGAKGRTGVIPRRRASLWMERGAAVLLVLGVSGLAGPVASATARPTQSAQDCSVPVNGVQASGYQVEQLVPRNPLPASNGLAVDPQGRLVVAQAFFNSISRVDPVTRQVVNIANGSQPAADQVQTPDDLTFGPDGNLYVASVFSKSILRVSPNGGTPVTVGPGITDGNTGPNGIAFRGNRLFASDLAFVPGSKGSIWEVDPSGTKPPVQVARDLEVPEGFDFASNGLAYVPEMYAARIAKVNVDTGQVSRLGVRFDSPITALKVVPRNIDSTEPLIVLEAGTGKVWKVGRTSGSKTLLAQGEPGLDNLQITKGGAVYVSNFVRGNVRQVDARTKKLVPVLPDGPLSAPVSLNPTADGGFVAADLTSVVKIQADGGVDRVSRFALDDVQMISSGALQIGRDVYLTDWLAGGKISKLGLDTGTRSTVADGFVAPVHLRQGPQGTLLVGDQGLGSVFSVPVDGSGSPAPLLTGLGSVGGLAFDAARDVVYASGSDNGTVVSVPVSGGTPTVVATGLAGPEGIAVRRDGSLLVAEAATGCITRIDPSSGARTAVAGGFKMNIRGISLLPFVNYTADVAALDNGDIVVSNPADGSVTTLVPR</sequence>
<reference evidence="2" key="1">
    <citation type="journal article" date="2019" name="Int. J. Syst. Evol. Microbiol.">
        <title>The Global Catalogue of Microorganisms (GCM) 10K type strain sequencing project: providing services to taxonomists for standard genome sequencing and annotation.</title>
        <authorList>
            <consortium name="The Broad Institute Genomics Platform"/>
            <consortium name="The Broad Institute Genome Sequencing Center for Infectious Disease"/>
            <person name="Wu L."/>
            <person name="Ma J."/>
        </authorList>
    </citation>
    <scope>NUCLEOTIDE SEQUENCE [LARGE SCALE GENOMIC DNA]</scope>
    <source>
        <strain evidence="2">JCM 16904</strain>
    </source>
</reference>